<proteinExistence type="predicted"/>
<name>A0A6J7HYE3_9ZZZZ</name>
<dbReference type="InterPro" id="IPR004360">
    <property type="entry name" value="Glyas_Fos-R_dOase_dom"/>
</dbReference>
<organism evidence="3">
    <name type="scientific">freshwater metagenome</name>
    <dbReference type="NCBI Taxonomy" id="449393"/>
    <lineage>
        <taxon>unclassified sequences</taxon>
        <taxon>metagenomes</taxon>
        <taxon>ecological metagenomes</taxon>
    </lineage>
</organism>
<dbReference type="Pfam" id="PF00903">
    <property type="entry name" value="Glyoxalase"/>
    <property type="match status" value="1"/>
</dbReference>
<protein>
    <submittedName>
        <fullName evidence="3">Unannotated protein</fullName>
    </submittedName>
</protein>
<sequence>MTIHAVDLGIVSADATLVDFYQEVLDATLLDARPLPMGTIHRLSVGPVTLKIMVPVERPTPDEAAEAFWHRAGIRYFTLWVDDLDDLSARWAARGGVVTMAPFELRPGVRTAVLTDPDGNTMEAMQQD</sequence>
<dbReference type="CDD" id="cd06587">
    <property type="entry name" value="VOC"/>
    <property type="match status" value="1"/>
</dbReference>
<evidence type="ECO:0000313" key="3">
    <source>
        <dbReference type="EMBL" id="CAB4923180.1"/>
    </source>
</evidence>
<accession>A0A6J7HYE3</accession>
<dbReference type="EMBL" id="CAFABA010000219">
    <property type="protein sequence ID" value="CAB4836696.1"/>
    <property type="molecule type" value="Genomic_DNA"/>
</dbReference>
<gene>
    <name evidence="2" type="ORF">UFOPK3139_03140</name>
    <name evidence="3" type="ORF">UFOPK3543_02207</name>
</gene>
<evidence type="ECO:0000259" key="1">
    <source>
        <dbReference type="PROSITE" id="PS51819"/>
    </source>
</evidence>
<dbReference type="SUPFAM" id="SSF54593">
    <property type="entry name" value="Glyoxalase/Bleomycin resistance protein/Dihydroxybiphenyl dioxygenase"/>
    <property type="match status" value="1"/>
</dbReference>
<reference evidence="3" key="1">
    <citation type="submission" date="2020-05" db="EMBL/GenBank/DDBJ databases">
        <authorList>
            <person name="Chiriac C."/>
            <person name="Salcher M."/>
            <person name="Ghai R."/>
            <person name="Kavagutti S V."/>
        </authorList>
    </citation>
    <scope>NUCLEOTIDE SEQUENCE</scope>
</reference>
<dbReference type="Gene3D" id="3.10.180.10">
    <property type="entry name" value="2,3-Dihydroxybiphenyl 1,2-Dioxygenase, domain 1"/>
    <property type="match status" value="1"/>
</dbReference>
<feature type="domain" description="VOC" evidence="1">
    <location>
        <begin position="2"/>
        <end position="127"/>
    </location>
</feature>
<dbReference type="InterPro" id="IPR037523">
    <property type="entry name" value="VOC_core"/>
</dbReference>
<dbReference type="InterPro" id="IPR029068">
    <property type="entry name" value="Glyas_Bleomycin-R_OHBP_Dase"/>
</dbReference>
<dbReference type="EMBL" id="CAFBMH010000099">
    <property type="protein sequence ID" value="CAB4923180.1"/>
    <property type="molecule type" value="Genomic_DNA"/>
</dbReference>
<evidence type="ECO:0000313" key="2">
    <source>
        <dbReference type="EMBL" id="CAB4836696.1"/>
    </source>
</evidence>
<dbReference type="PROSITE" id="PS51819">
    <property type="entry name" value="VOC"/>
    <property type="match status" value="1"/>
</dbReference>
<dbReference type="AlphaFoldDB" id="A0A6J7HYE3"/>